<protein>
    <submittedName>
        <fullName evidence="2">Uncharacterized protein</fullName>
    </submittedName>
</protein>
<dbReference type="AlphaFoldDB" id="G4MTC7"/>
<evidence type="ECO:0000313" key="2">
    <source>
        <dbReference type="EMBL" id="EHA53873.1"/>
    </source>
</evidence>
<keyword evidence="3" id="KW-1185">Reference proteome</keyword>
<evidence type="ECO:0000313" key="3">
    <source>
        <dbReference type="Proteomes" id="UP000009058"/>
    </source>
</evidence>
<dbReference type="Proteomes" id="UP000009058">
    <property type="component" value="Chromosome 2"/>
</dbReference>
<feature type="transmembrane region" description="Helical" evidence="1">
    <location>
        <begin position="53"/>
        <end position="79"/>
    </location>
</feature>
<reference evidence="2 3" key="1">
    <citation type="journal article" date="2005" name="Nature">
        <title>The genome sequence of the rice blast fungus Magnaporthe grisea.</title>
        <authorList>
            <person name="Dean R.A."/>
            <person name="Talbot N.J."/>
            <person name="Ebbole D.J."/>
            <person name="Farman M.L."/>
            <person name="Mitchell T.K."/>
            <person name="Orbach M.J."/>
            <person name="Thon M."/>
            <person name="Kulkarni R."/>
            <person name="Xu J.R."/>
            <person name="Pan H."/>
            <person name="Read N.D."/>
            <person name="Lee Y.H."/>
            <person name="Carbone I."/>
            <person name="Brown D."/>
            <person name="Oh Y.Y."/>
            <person name="Donofrio N."/>
            <person name="Jeong J.S."/>
            <person name="Soanes D.M."/>
            <person name="Djonovic S."/>
            <person name="Kolomiets E."/>
            <person name="Rehmeyer C."/>
            <person name="Li W."/>
            <person name="Harding M."/>
            <person name="Kim S."/>
            <person name="Lebrun M.H."/>
            <person name="Bohnert H."/>
            <person name="Coughlan S."/>
            <person name="Butler J."/>
            <person name="Calvo S."/>
            <person name="Ma L.J."/>
            <person name="Nicol R."/>
            <person name="Purcell S."/>
            <person name="Nusbaum C."/>
            <person name="Galagan J.E."/>
            <person name="Birren B.W."/>
        </authorList>
    </citation>
    <scope>NUCLEOTIDE SEQUENCE [LARGE SCALE GENOMIC DNA]</scope>
    <source>
        <strain evidence="3">70-15 / ATCC MYA-4617 / FGSC 8958</strain>
    </source>
</reference>
<dbReference type="InParanoid" id="G4MTC7"/>
<organism evidence="2 3">
    <name type="scientific">Pyricularia oryzae (strain 70-15 / ATCC MYA-4617 / FGSC 8958)</name>
    <name type="common">Rice blast fungus</name>
    <name type="synonym">Magnaporthe oryzae</name>
    <dbReference type="NCBI Taxonomy" id="242507"/>
    <lineage>
        <taxon>Eukaryota</taxon>
        <taxon>Fungi</taxon>
        <taxon>Dikarya</taxon>
        <taxon>Ascomycota</taxon>
        <taxon>Pezizomycotina</taxon>
        <taxon>Sordariomycetes</taxon>
        <taxon>Sordariomycetidae</taxon>
        <taxon>Magnaporthales</taxon>
        <taxon>Pyriculariaceae</taxon>
        <taxon>Pyricularia</taxon>
    </lineage>
</organism>
<dbReference type="RefSeq" id="XP_003713680.1">
    <property type="nucleotide sequence ID" value="XM_003713632.1"/>
</dbReference>
<dbReference type="EMBL" id="CM001232">
    <property type="protein sequence ID" value="EHA53873.1"/>
    <property type="molecule type" value="Genomic_DNA"/>
</dbReference>
<keyword evidence="1" id="KW-1133">Transmembrane helix</keyword>
<dbReference type="HOGENOM" id="CLU_2121556_0_0_1"/>
<keyword evidence="1" id="KW-0812">Transmembrane</keyword>
<keyword evidence="1" id="KW-0472">Membrane</keyword>
<name>G4MTC7_PYRO7</name>
<dbReference type="KEGG" id="mgr:MGG_15559"/>
<sequence>MHKRPAYLSANDIGKDFHSLFIFYFLAGGGKPTREGHMAKVGRSPTILGGFGVFHIFLADPFSSFLSCPFGSFFFNLHLGGKQSTKNSPRLPRLCLLSIFPLLVNFLASWLFFS</sequence>
<dbReference type="GeneID" id="12987175"/>
<feature type="transmembrane region" description="Helical" evidence="1">
    <location>
        <begin position="91"/>
        <end position="113"/>
    </location>
</feature>
<evidence type="ECO:0000256" key="1">
    <source>
        <dbReference type="SAM" id="Phobius"/>
    </source>
</evidence>
<accession>G4MTC7</accession>
<gene>
    <name evidence="2" type="ORF">MGG_15559</name>
</gene>
<proteinExistence type="predicted"/>
<dbReference type="VEuPathDB" id="FungiDB:MGG_15559"/>
<reference key="2">
    <citation type="submission" date="2011-05" db="EMBL/GenBank/DDBJ databases">
        <title>The Genome Sequence of Magnaporthe oryzae 70-15.</title>
        <authorList>
            <consortium name="The Broad Institute Genome Sequencing Platform"/>
            <person name="Ma L.-J."/>
            <person name="Dead R."/>
            <person name="Young S.K."/>
            <person name="Zeng Q."/>
            <person name="Gargeya S."/>
            <person name="Fitzgerald M."/>
            <person name="Haas B."/>
            <person name="Abouelleil A."/>
            <person name="Alvarado L."/>
            <person name="Arachchi H.M."/>
            <person name="Berlin A."/>
            <person name="Brown A."/>
            <person name="Chapman S.B."/>
            <person name="Chen Z."/>
            <person name="Dunbar C."/>
            <person name="Freedman E."/>
            <person name="Gearin G."/>
            <person name="Gellesch M."/>
            <person name="Goldberg J."/>
            <person name="Griggs A."/>
            <person name="Gujja S."/>
            <person name="Heiman D."/>
            <person name="Howarth C."/>
            <person name="Larson L."/>
            <person name="Lui A."/>
            <person name="MacDonald P.J.P."/>
            <person name="Mehta T."/>
            <person name="Montmayeur A."/>
            <person name="Murphy C."/>
            <person name="Neiman D."/>
            <person name="Pearson M."/>
            <person name="Priest M."/>
            <person name="Roberts A."/>
            <person name="Saif S."/>
            <person name="Shea T."/>
            <person name="Shenoy N."/>
            <person name="Sisk P."/>
            <person name="Stolte C."/>
            <person name="Sykes S."/>
            <person name="Yandava C."/>
            <person name="Wortman J."/>
            <person name="Nusbaum C."/>
            <person name="Birren B."/>
        </authorList>
    </citation>
    <scope>NUCLEOTIDE SEQUENCE</scope>
    <source>
        <strain>70-15</strain>
    </source>
</reference>